<dbReference type="GO" id="GO:0005886">
    <property type="term" value="C:plasma membrane"/>
    <property type="evidence" value="ECO:0007669"/>
    <property type="project" value="UniProtKB-SubCell"/>
</dbReference>
<feature type="transmembrane region" description="Helical" evidence="8">
    <location>
        <begin position="447"/>
        <end position="467"/>
    </location>
</feature>
<feature type="domain" description="Polysaccharide chain length determinant N-terminal" evidence="9">
    <location>
        <begin position="20"/>
        <end position="110"/>
    </location>
</feature>
<sequence>MLEKAGYPEALAPQPSDLKTIDLDHIFSLLRRQALVVGLCIAVALALAIFYLTLAPRSYMSAGQLLIDKNLEQVAQNGQTQAVSATDLEAQVLNQIEVLRSSRVAKTVAETENLMTDQDFLNPPPSFSQRVKGLVGLGGGDAPDQLEASLDEVVGMLRANVQVERMGRSSIIRVGYEAADPALAQRIASAYAQALVQDQLNAELEATSAAADWLQQRLAEIGESQRQASLAIEQYRQESGLSVGQDQTLTTQRIQTMSTQLAEAQAETARLRALSGQLESVIAAGPESASNYLALLSGSQTDPTEVATLRNQVATLTSRIGEIETTYGPDHPQLVTLRAEKTALDGRIYALLQNLNQQYQTQLSIAQQQESGMRADIDAEGQSAGAVSQEAVRLNELQQRSDALRALYNSYLTSYEEAVQRQSFPIPSVRIVTDALLPSDPSSPRTVVILAAAIIAGSFLGAVLGMLNELRERGFRTGAQVRQQLGLRFLGYMPRLQIDGRGTLIERQKAIRPLVRGALGSRIGRRWGAPFMETLKSTRLVLQPIADRSTAVVGILSILPDEGKSTYAISLAEMLTAIGSRVLLIDGDVNGGRPGMPQRILPSQQGDWRQAAVADHETGMVTLSAAAPEAGGGDLSSIAMQRVLAEARGQFDYVIIDLPPLGPDIDALSVLPFTDASVLVTEWGRTPRRLLRSVLEREPELADHITGVVLNKVDLGALPKFTDMGGLEHFAYRDQKSLPHVVDATPN</sequence>
<dbReference type="Pfam" id="PF02706">
    <property type="entry name" value="Wzz"/>
    <property type="match status" value="1"/>
</dbReference>
<accession>A0AAJ6B116</accession>
<keyword evidence="2" id="KW-1003">Cell membrane</keyword>
<evidence type="ECO:0000256" key="3">
    <source>
        <dbReference type="ARBA" id="ARBA00022692"/>
    </source>
</evidence>
<evidence type="ECO:0000256" key="6">
    <source>
        <dbReference type="ARBA" id="ARBA00022989"/>
    </source>
</evidence>
<dbReference type="AlphaFoldDB" id="A0AAJ6B116"/>
<protein>
    <submittedName>
        <fullName evidence="10">Wzz/FepE/Etk N-terminal domain-containing protein</fullName>
    </submittedName>
</protein>
<dbReference type="CDD" id="cd05387">
    <property type="entry name" value="BY-kinase"/>
    <property type="match status" value="1"/>
</dbReference>
<dbReference type="InterPro" id="IPR003856">
    <property type="entry name" value="LPS_length_determ_N"/>
</dbReference>
<organism evidence="10 11">
    <name type="scientific">Candidatus Devosia phytovorans</name>
    <dbReference type="NCBI Taxonomy" id="3121372"/>
    <lineage>
        <taxon>Bacteria</taxon>
        <taxon>Pseudomonadati</taxon>
        <taxon>Pseudomonadota</taxon>
        <taxon>Alphaproteobacteria</taxon>
        <taxon>Hyphomicrobiales</taxon>
        <taxon>Devosiaceae</taxon>
        <taxon>Devosia</taxon>
    </lineage>
</organism>
<evidence type="ECO:0000256" key="2">
    <source>
        <dbReference type="ARBA" id="ARBA00022475"/>
    </source>
</evidence>
<evidence type="ECO:0000256" key="5">
    <source>
        <dbReference type="ARBA" id="ARBA00022840"/>
    </source>
</evidence>
<keyword evidence="5" id="KW-0067">ATP-binding</keyword>
<evidence type="ECO:0000313" key="11">
    <source>
        <dbReference type="Proteomes" id="UP001217476"/>
    </source>
</evidence>
<dbReference type="InterPro" id="IPR005702">
    <property type="entry name" value="Wzc-like_C"/>
</dbReference>
<dbReference type="InterPro" id="IPR027417">
    <property type="entry name" value="P-loop_NTPase"/>
</dbReference>
<dbReference type="Proteomes" id="UP001217476">
    <property type="component" value="Chromosome"/>
</dbReference>
<dbReference type="PANTHER" id="PTHR32309:SF13">
    <property type="entry name" value="FERRIC ENTEROBACTIN TRANSPORT PROTEIN FEPE"/>
    <property type="match status" value="1"/>
</dbReference>
<keyword evidence="3 8" id="KW-0812">Transmembrane</keyword>
<evidence type="ECO:0000313" key="10">
    <source>
        <dbReference type="EMBL" id="WEK05812.1"/>
    </source>
</evidence>
<dbReference type="PANTHER" id="PTHR32309">
    <property type="entry name" value="TYROSINE-PROTEIN KINASE"/>
    <property type="match status" value="1"/>
</dbReference>
<dbReference type="EMBL" id="CP119312">
    <property type="protein sequence ID" value="WEK05812.1"/>
    <property type="molecule type" value="Genomic_DNA"/>
</dbReference>
<keyword evidence="4" id="KW-0547">Nucleotide-binding</keyword>
<dbReference type="Gene3D" id="3.40.50.300">
    <property type="entry name" value="P-loop containing nucleotide triphosphate hydrolases"/>
    <property type="match status" value="1"/>
</dbReference>
<proteinExistence type="predicted"/>
<comment type="subcellular location">
    <subcellularLocation>
        <location evidence="1">Cell membrane</location>
        <topology evidence="1">Multi-pass membrane protein</topology>
    </subcellularLocation>
</comment>
<dbReference type="SUPFAM" id="SSF52540">
    <property type="entry name" value="P-loop containing nucleoside triphosphate hydrolases"/>
    <property type="match status" value="1"/>
</dbReference>
<name>A0AAJ6B116_9HYPH</name>
<evidence type="ECO:0000259" key="9">
    <source>
        <dbReference type="Pfam" id="PF02706"/>
    </source>
</evidence>
<keyword evidence="6 8" id="KW-1133">Transmembrane helix</keyword>
<evidence type="ECO:0000256" key="4">
    <source>
        <dbReference type="ARBA" id="ARBA00022741"/>
    </source>
</evidence>
<evidence type="ECO:0000256" key="7">
    <source>
        <dbReference type="ARBA" id="ARBA00023136"/>
    </source>
</evidence>
<feature type="transmembrane region" description="Helical" evidence="8">
    <location>
        <begin position="34"/>
        <end position="54"/>
    </location>
</feature>
<dbReference type="GO" id="GO:0004713">
    <property type="term" value="F:protein tyrosine kinase activity"/>
    <property type="evidence" value="ECO:0007669"/>
    <property type="project" value="TreeGrafter"/>
</dbReference>
<gene>
    <name evidence="10" type="ORF">P0Y65_06025</name>
</gene>
<evidence type="ECO:0000256" key="8">
    <source>
        <dbReference type="SAM" id="Phobius"/>
    </source>
</evidence>
<evidence type="ECO:0000256" key="1">
    <source>
        <dbReference type="ARBA" id="ARBA00004651"/>
    </source>
</evidence>
<keyword evidence="7 8" id="KW-0472">Membrane</keyword>
<dbReference type="InterPro" id="IPR050445">
    <property type="entry name" value="Bact_polysacc_biosynth/exp"/>
</dbReference>
<reference evidence="10" key="1">
    <citation type="submission" date="2023-03" db="EMBL/GenBank/DDBJ databases">
        <title>Andean soil-derived lignocellulolytic bacterial consortium as a source of novel taxa and putative plastic-active enzymes.</title>
        <authorList>
            <person name="Diaz-Garcia L."/>
            <person name="Chuvochina M."/>
            <person name="Feuerriegel G."/>
            <person name="Bunk B."/>
            <person name="Sproer C."/>
            <person name="Streit W.R."/>
            <person name="Rodriguez L.M."/>
            <person name="Overmann J."/>
            <person name="Jimenez D.J."/>
        </authorList>
    </citation>
    <scope>NUCLEOTIDE SEQUENCE</scope>
    <source>
        <strain evidence="10">MAG 4196</strain>
    </source>
</reference>